<dbReference type="Gene3D" id="3.40.50.360">
    <property type="match status" value="1"/>
</dbReference>
<organism evidence="2 3">
    <name type="scientific">Punica granatum</name>
    <name type="common">Pomegranate</name>
    <dbReference type="NCBI Taxonomy" id="22663"/>
    <lineage>
        <taxon>Eukaryota</taxon>
        <taxon>Viridiplantae</taxon>
        <taxon>Streptophyta</taxon>
        <taxon>Embryophyta</taxon>
        <taxon>Tracheophyta</taxon>
        <taxon>Spermatophyta</taxon>
        <taxon>Magnoliopsida</taxon>
        <taxon>eudicotyledons</taxon>
        <taxon>Gunneridae</taxon>
        <taxon>Pentapetalae</taxon>
        <taxon>rosids</taxon>
        <taxon>malvids</taxon>
        <taxon>Myrtales</taxon>
        <taxon>Lythraceae</taxon>
        <taxon>Punica</taxon>
    </lineage>
</organism>
<dbReference type="STRING" id="22663.A0A2I0KWW1"/>
<dbReference type="SUPFAM" id="SSF52218">
    <property type="entry name" value="Flavoproteins"/>
    <property type="match status" value="1"/>
</dbReference>
<dbReference type="GO" id="GO:0016020">
    <property type="term" value="C:membrane"/>
    <property type="evidence" value="ECO:0007669"/>
    <property type="project" value="TreeGrafter"/>
</dbReference>
<protein>
    <submittedName>
        <fullName evidence="2">Uncharacterized protein</fullName>
    </submittedName>
</protein>
<dbReference type="AlphaFoldDB" id="A0A2I0KWW1"/>
<dbReference type="Proteomes" id="UP000233551">
    <property type="component" value="Unassembled WGS sequence"/>
</dbReference>
<dbReference type="PANTHER" id="PTHR30546:SF23">
    <property type="entry name" value="FLAVOPROTEIN-LIKE PROTEIN YCP4-RELATED"/>
    <property type="match status" value="1"/>
</dbReference>
<name>A0A2I0KWW1_PUNGR</name>
<comment type="caution">
    <text evidence="2">The sequence shown here is derived from an EMBL/GenBank/DDBJ whole genome shotgun (WGS) entry which is preliminary data.</text>
</comment>
<keyword evidence="3" id="KW-1185">Reference proteome</keyword>
<feature type="non-terminal residue" evidence="2">
    <location>
        <position position="1"/>
    </location>
</feature>
<gene>
    <name evidence="2" type="ORF">CRG98_006648</name>
</gene>
<dbReference type="GO" id="GO:0003955">
    <property type="term" value="F:NAD(P)H dehydrogenase (quinone) activity"/>
    <property type="evidence" value="ECO:0007669"/>
    <property type="project" value="TreeGrafter"/>
</dbReference>
<accession>A0A2I0KWW1</accession>
<evidence type="ECO:0000256" key="1">
    <source>
        <dbReference type="ARBA" id="ARBA00006961"/>
    </source>
</evidence>
<comment type="similarity">
    <text evidence="1">Belongs to the WrbA family.</text>
</comment>
<proteinExistence type="inferred from homology"/>
<sequence length="92" mass="9969">LTAITQLTHHGMIFVPIGYTFGAGMSEIQQPKGGTPYGAGTFAGDGQPKSRKVKFNISCQQKLIWTACRNASNRGVHGYRIYPEPIGIYPNG</sequence>
<dbReference type="InterPro" id="IPR029039">
    <property type="entry name" value="Flavoprotein-like_sf"/>
</dbReference>
<reference evidence="2 3" key="1">
    <citation type="submission" date="2017-11" db="EMBL/GenBank/DDBJ databases">
        <title>De-novo sequencing of pomegranate (Punica granatum L.) genome.</title>
        <authorList>
            <person name="Akparov Z."/>
            <person name="Amiraslanov A."/>
            <person name="Hajiyeva S."/>
            <person name="Abbasov M."/>
            <person name="Kaur K."/>
            <person name="Hamwieh A."/>
            <person name="Solovyev V."/>
            <person name="Salamov A."/>
            <person name="Braich B."/>
            <person name="Kosarev P."/>
            <person name="Mahmoud A."/>
            <person name="Hajiyev E."/>
            <person name="Babayeva S."/>
            <person name="Izzatullayeva V."/>
            <person name="Mammadov A."/>
            <person name="Mammadov A."/>
            <person name="Sharifova S."/>
            <person name="Ojaghi J."/>
            <person name="Eynullazada K."/>
            <person name="Bayramov B."/>
            <person name="Abdulazimova A."/>
            <person name="Shahmuradov I."/>
        </authorList>
    </citation>
    <scope>NUCLEOTIDE SEQUENCE [LARGE SCALE GENOMIC DNA]</scope>
    <source>
        <strain evidence="3">cv. AG2017</strain>
        <tissue evidence="2">Leaf</tissue>
    </source>
</reference>
<dbReference type="EMBL" id="PGOL01000304">
    <property type="protein sequence ID" value="PKI72948.1"/>
    <property type="molecule type" value="Genomic_DNA"/>
</dbReference>
<evidence type="ECO:0000313" key="2">
    <source>
        <dbReference type="EMBL" id="PKI72948.1"/>
    </source>
</evidence>
<evidence type="ECO:0000313" key="3">
    <source>
        <dbReference type="Proteomes" id="UP000233551"/>
    </source>
</evidence>
<dbReference type="PANTHER" id="PTHR30546">
    <property type="entry name" value="FLAVODOXIN-RELATED PROTEIN WRBA-RELATED"/>
    <property type="match status" value="1"/>
</dbReference>